<dbReference type="EMBL" id="CP010070">
    <property type="protein sequence ID" value="AIZ56918.1"/>
    <property type="molecule type" value="Genomic_DNA"/>
</dbReference>
<proteinExistence type="predicted"/>
<evidence type="ECO:0000313" key="2">
    <source>
        <dbReference type="EMBL" id="AIZ56918.1"/>
    </source>
</evidence>
<keyword evidence="1" id="KW-0472">Membrane</keyword>
<feature type="transmembrane region" description="Helical" evidence="1">
    <location>
        <begin position="182"/>
        <end position="201"/>
    </location>
</feature>
<feature type="transmembrane region" description="Helical" evidence="1">
    <location>
        <begin position="34"/>
        <end position="51"/>
    </location>
</feature>
<dbReference type="HOGENOM" id="CLU_1307771_0_0_2"/>
<reference evidence="2 3" key="1">
    <citation type="journal article" date="2014" name="Appl. Environ. Microbiol.">
        <title>Comparative Genome Analysis of 'Candidatus Methanoplasma termitum' Indicates a New Mode of Energy Metabolism in the Seventh Order of Methanogens.</title>
        <authorList>
            <person name="Lang K."/>
            <person name="Schuldes J."/>
            <person name="Klingl A."/>
            <person name="Poehlein A."/>
            <person name="Daniel R."/>
            <person name="Brune A."/>
        </authorList>
    </citation>
    <scope>NUCLEOTIDE SEQUENCE [LARGE SCALE GENOMIC DNA]</scope>
    <source>
        <strain evidence="3">Mpt1</strain>
    </source>
</reference>
<feature type="transmembrane region" description="Helical" evidence="1">
    <location>
        <begin position="150"/>
        <end position="170"/>
    </location>
</feature>
<evidence type="ECO:0000256" key="1">
    <source>
        <dbReference type="SAM" id="Phobius"/>
    </source>
</evidence>
<dbReference type="Proteomes" id="UP000030787">
    <property type="component" value="Chromosome"/>
</dbReference>
<keyword evidence="3" id="KW-1185">Reference proteome</keyword>
<keyword evidence="1" id="KW-1133">Transmembrane helix</keyword>
<organism evidence="2 3">
    <name type="scientific">Candidatus Methanoplasma termitum</name>
    <dbReference type="NCBI Taxonomy" id="1577791"/>
    <lineage>
        <taxon>Archaea</taxon>
        <taxon>Methanobacteriati</taxon>
        <taxon>Thermoplasmatota</taxon>
        <taxon>Thermoplasmata</taxon>
        <taxon>Methanomassiliicoccales</taxon>
        <taxon>Methanomassiliicoccaceae</taxon>
        <taxon>Candidatus Methanoplasma</taxon>
    </lineage>
</organism>
<dbReference type="STRING" id="1577791.Mpt1_c10500"/>
<dbReference type="GeneID" id="24818712"/>
<evidence type="ECO:0000313" key="3">
    <source>
        <dbReference type="Proteomes" id="UP000030787"/>
    </source>
</evidence>
<gene>
    <name evidence="2" type="ORF">Mpt1_c10500</name>
</gene>
<name>A0A0A7LD35_9ARCH</name>
<sequence length="210" mass="23354">MPKKSREPADILRKVLRVRNPDEGGRLSKIAGKAVYVVTSLAFAFILSIVFHNGLWRLHNAGSDVSGVMEGTFTILVSITFAIVSVYLVVNVLHPHFKKKPVPKSLESIIKECNISDDMTREDLICIIKKAEEDEEIKAYIGTIGVKSDIAITLLTALIAFFLGMYGYIASFTVELDAAPDILVISFCFMFVVFSGVYMILKTMKIVWDV</sequence>
<dbReference type="AlphaFoldDB" id="A0A0A7LD35"/>
<feature type="transmembrane region" description="Helical" evidence="1">
    <location>
        <begin position="71"/>
        <end position="90"/>
    </location>
</feature>
<accession>A0A0A7LD35</accession>
<keyword evidence="1" id="KW-0812">Transmembrane</keyword>
<dbReference type="RefSeq" id="WP_048112834.1">
    <property type="nucleotide sequence ID" value="NZ_CP010070.1"/>
</dbReference>
<protein>
    <submittedName>
        <fullName evidence="2">Uncharacterized protein</fullName>
    </submittedName>
</protein>
<dbReference type="KEGG" id="mear:Mpt1_c10500"/>